<accession>A0A9P1M5T6</accession>
<proteinExistence type="predicted"/>
<comment type="caution">
    <text evidence="1">The sequence shown here is derived from an EMBL/GenBank/DDBJ whole genome shotgun (WGS) entry which is preliminary data.</text>
</comment>
<organism evidence="1 2">
    <name type="scientific">Parascedosporium putredinis</name>
    <dbReference type="NCBI Taxonomy" id="1442378"/>
    <lineage>
        <taxon>Eukaryota</taxon>
        <taxon>Fungi</taxon>
        <taxon>Dikarya</taxon>
        <taxon>Ascomycota</taxon>
        <taxon>Pezizomycotina</taxon>
        <taxon>Sordariomycetes</taxon>
        <taxon>Hypocreomycetidae</taxon>
        <taxon>Microascales</taxon>
        <taxon>Microascaceae</taxon>
        <taxon>Parascedosporium</taxon>
    </lineage>
</organism>
<sequence>MREEGEWDKLGALADLDEFFDAPYFRRGWIKQELVFRRGDHRIDGDILYAALQFHTRHWQYESMKLKAVTGKPLTPEIREKMEILLGERPGRDAANASLVARAKLHGTADEPPATLGTLIRRFRLNPTYTVGVARDDATIFSMPKDYVYGLLGLASDAVELRIPIHTSEDVSMEDVYVDATRRIIDAGDVDFLFLAHRTASHQSLPSWVADFRSISSVPHLTFRTISSAKPFSASLHRSQPARPAEAGSEDPMALSLQGILVDTVEKIGEIWPAEEHGDRTSAAESRKLEMQMAKLRPGGVLCNNYASSLAVSEVRRGFLGADGFVGIGPLEMRRGMSSACSLARRCPLSCVL</sequence>
<name>A0A9P1M5T6_9PEZI</name>
<evidence type="ECO:0000313" key="1">
    <source>
        <dbReference type="EMBL" id="CAI4211357.1"/>
    </source>
</evidence>
<dbReference type="EMBL" id="CALLCH030000001">
    <property type="protein sequence ID" value="CAI4211357.1"/>
    <property type="molecule type" value="Genomic_DNA"/>
</dbReference>
<dbReference type="PANTHER" id="PTHR24148:SF73">
    <property type="entry name" value="HET DOMAIN PROTEIN (AFU_ORTHOLOGUE AFUA_8G01020)"/>
    <property type="match status" value="1"/>
</dbReference>
<dbReference type="PANTHER" id="PTHR24148">
    <property type="entry name" value="ANKYRIN REPEAT DOMAIN-CONTAINING PROTEIN 39 HOMOLOG-RELATED"/>
    <property type="match status" value="1"/>
</dbReference>
<dbReference type="Proteomes" id="UP000838763">
    <property type="component" value="Unassembled WGS sequence"/>
</dbReference>
<reference evidence="1" key="1">
    <citation type="submission" date="2022-11" db="EMBL/GenBank/DDBJ databases">
        <authorList>
            <person name="Scott C."/>
            <person name="Bruce N."/>
        </authorList>
    </citation>
    <scope>NUCLEOTIDE SEQUENCE</scope>
</reference>
<gene>
    <name evidence="1" type="ORF">PPNO1_LOCUS1152</name>
</gene>
<keyword evidence="2" id="KW-1185">Reference proteome</keyword>
<dbReference type="InterPro" id="IPR052895">
    <property type="entry name" value="HetReg/Transcr_Mod"/>
</dbReference>
<evidence type="ECO:0000313" key="2">
    <source>
        <dbReference type="Proteomes" id="UP000838763"/>
    </source>
</evidence>
<dbReference type="AlphaFoldDB" id="A0A9P1M5T6"/>
<protein>
    <submittedName>
        <fullName evidence="1">Uncharacterized protein</fullName>
    </submittedName>
</protein>
<dbReference type="OrthoDB" id="4587016at2759"/>